<name>A0A382AKZ8_9ZZZZ</name>
<dbReference type="InterPro" id="IPR019301">
    <property type="entry name" value="Flagellar_prot_FlgJ_N"/>
</dbReference>
<sequence>MDLRTGISKFDMSKFNHQIKKISDAGKKTEKFSGFDKDLREATHEFESLFIHNLLKTMRAAIPKSEFFNGGSGEEIFTDLLDQEISKVVSKRGIGIADVLYQRLTKS</sequence>
<organism evidence="2">
    <name type="scientific">marine metagenome</name>
    <dbReference type="NCBI Taxonomy" id="408172"/>
    <lineage>
        <taxon>unclassified sequences</taxon>
        <taxon>metagenomes</taxon>
        <taxon>ecological metagenomes</taxon>
    </lineage>
</organism>
<dbReference type="EMBL" id="UINC01025676">
    <property type="protein sequence ID" value="SVB01693.1"/>
    <property type="molecule type" value="Genomic_DNA"/>
</dbReference>
<evidence type="ECO:0000259" key="1">
    <source>
        <dbReference type="Pfam" id="PF10135"/>
    </source>
</evidence>
<evidence type="ECO:0000313" key="2">
    <source>
        <dbReference type="EMBL" id="SVB01693.1"/>
    </source>
</evidence>
<dbReference type="AlphaFoldDB" id="A0A382AKZ8"/>
<gene>
    <name evidence="2" type="ORF">METZ01_LOCUS154547</name>
</gene>
<accession>A0A382AKZ8</accession>
<protein>
    <recommendedName>
        <fullName evidence="1">Flagellar protein FlgJ N-terminal domain-containing protein</fullName>
    </recommendedName>
</protein>
<reference evidence="2" key="1">
    <citation type="submission" date="2018-05" db="EMBL/GenBank/DDBJ databases">
        <authorList>
            <person name="Lanie J.A."/>
            <person name="Ng W.-L."/>
            <person name="Kazmierczak K.M."/>
            <person name="Andrzejewski T.M."/>
            <person name="Davidsen T.M."/>
            <person name="Wayne K.J."/>
            <person name="Tettelin H."/>
            <person name="Glass J.I."/>
            <person name="Rusch D."/>
            <person name="Podicherti R."/>
            <person name="Tsui H.-C.T."/>
            <person name="Winkler M.E."/>
        </authorList>
    </citation>
    <scope>NUCLEOTIDE SEQUENCE</scope>
</reference>
<proteinExistence type="predicted"/>
<feature type="domain" description="Flagellar protein FlgJ N-terminal" evidence="1">
    <location>
        <begin position="56"/>
        <end position="102"/>
    </location>
</feature>
<dbReference type="Pfam" id="PF10135">
    <property type="entry name" value="Rod-binding"/>
    <property type="match status" value="1"/>
</dbReference>